<dbReference type="NCBIfam" id="TIGR00396">
    <property type="entry name" value="leuS_bact"/>
    <property type="match status" value="1"/>
</dbReference>
<dbReference type="InterPro" id="IPR002302">
    <property type="entry name" value="Leu-tRNA-ligase"/>
</dbReference>
<dbReference type="Pfam" id="PF09334">
    <property type="entry name" value="tRNA-synt_1g"/>
    <property type="match status" value="1"/>
</dbReference>
<evidence type="ECO:0000256" key="10">
    <source>
        <dbReference type="RuleBase" id="RU363035"/>
    </source>
</evidence>
<dbReference type="HAMAP" id="MF_00049_B">
    <property type="entry name" value="Leu_tRNA_synth_B"/>
    <property type="match status" value="1"/>
</dbReference>
<dbReference type="FunFam" id="1.10.730.10:FF:000002">
    <property type="entry name" value="Leucine--tRNA ligase"/>
    <property type="match status" value="1"/>
</dbReference>
<keyword evidence="4 9" id="KW-0547">Nucleotide-binding</keyword>
<evidence type="ECO:0000256" key="1">
    <source>
        <dbReference type="ARBA" id="ARBA00005594"/>
    </source>
</evidence>
<feature type="binding site" evidence="9">
    <location>
        <position position="649"/>
    </location>
    <ligand>
        <name>ATP</name>
        <dbReference type="ChEBI" id="CHEBI:30616"/>
    </ligand>
</feature>
<dbReference type="Gene3D" id="2.20.28.290">
    <property type="match status" value="1"/>
</dbReference>
<dbReference type="InterPro" id="IPR002300">
    <property type="entry name" value="aa-tRNA-synth_Ia"/>
</dbReference>
<dbReference type="Pfam" id="PF13603">
    <property type="entry name" value="tRNA-synt_1_2"/>
    <property type="match status" value="1"/>
</dbReference>
<evidence type="ECO:0000256" key="2">
    <source>
        <dbReference type="ARBA" id="ARBA00022490"/>
    </source>
</evidence>
<evidence type="ECO:0000256" key="8">
    <source>
        <dbReference type="ARBA" id="ARBA00047469"/>
    </source>
</evidence>
<evidence type="ECO:0000259" key="12">
    <source>
        <dbReference type="Pfam" id="PF08264"/>
    </source>
</evidence>
<evidence type="ECO:0000256" key="9">
    <source>
        <dbReference type="HAMAP-Rule" id="MF_00049"/>
    </source>
</evidence>
<dbReference type="InterPro" id="IPR013155">
    <property type="entry name" value="M/V/L/I-tRNA-synth_anticd-bd"/>
</dbReference>
<dbReference type="InterPro" id="IPR014729">
    <property type="entry name" value="Rossmann-like_a/b/a_fold"/>
</dbReference>
<gene>
    <name evidence="9 15" type="primary">leuS</name>
    <name evidence="15" type="ORF">AS194_07760</name>
</gene>
<feature type="domain" description="Aminoacyl-tRNA synthetase class Ia" evidence="11">
    <location>
        <begin position="645"/>
        <end position="684"/>
    </location>
</feature>
<dbReference type="FunFam" id="3.90.740.10:FF:000012">
    <property type="entry name" value="Leucine--tRNA ligase"/>
    <property type="match status" value="1"/>
</dbReference>
<dbReference type="CDD" id="cd07958">
    <property type="entry name" value="Anticodon_Ia_Leu_BEm"/>
    <property type="match status" value="1"/>
</dbReference>
<comment type="subcellular location">
    <subcellularLocation>
        <location evidence="9">Cytoplasm</location>
    </subcellularLocation>
</comment>
<keyword evidence="5 9" id="KW-0067">ATP-binding</keyword>
<dbReference type="Pfam" id="PF00133">
    <property type="entry name" value="tRNA-synt_1"/>
    <property type="match status" value="1"/>
</dbReference>
<dbReference type="InterPro" id="IPR009008">
    <property type="entry name" value="Val/Leu/Ile-tRNA-synth_edit"/>
</dbReference>
<comment type="caution">
    <text evidence="15">The sequence shown here is derived from an EMBL/GenBank/DDBJ whole genome shotgun (WGS) entry which is preliminary data.</text>
</comment>
<feature type="short sequence motif" description="'HIGH' region" evidence="9">
    <location>
        <begin position="53"/>
        <end position="63"/>
    </location>
</feature>
<sequence>MSNAVTADQTDNHHYNPQAIEAAQQTKWATDKRFEVSNEPSDKPSRYMLSMFPYPSGKLHMGHVRNYTISDVLSRYYRLKGYEVMQPMGWDGFGLPAENAAIANQTPPAAWTFANIDNMRAQLKLLGLSIDWSREFATCSPEYYQWEQWLFLQLYKKGLVYKKLSTVNWDPVDNTVLANEQVIDGKGWRSGAAVEKRDIPMYYFNITDYADELLDDLDQLEGHWPSEVLTMQRNWIGRSAGMEVHFPYKLAGEENTLDVFTTRPDTLMGVTYVAVAAEHPLAQYAAENDDMIAQFCALCKKGSVAEADLAKAEKIGMDTGLTVTHPLTGEEVPVWVANYVLMSYGSGAVMAVPAHDERDYEFAVKYNLPIKQVINTPDGYFDDLKADAKANDSEVNLAYTERNTLVNSGEFDGLDFEQAFDAMLAKLEPKSLAKKKIQYRLRDWGVSRQRYWGCPIPMINCEHCGTVPVEEQDLPVVLPTDVVPDGRGNPLKNIPEFVNTTCPKCGNPAERETDTFDTFVESSWYYARFASPTDTQNMVNKSAANKWLPVDQYVGGVEHAVMHLLYARFFHKLMRDENLVTGDEPFANLMTQGMVLAGTFYRVNADGSTTYYFAEDIDIDYNDRGQPIKATLKLDGQPVTIGKIEKMSKSKNNGVDPQLTIDKYGADTVRLYTLFTAPADQTLEWSDDALKGPYNFVKKVWRIANDHMQALTAANISIDTLNGAILNTEGLSKEAKNLRRKTHETIAKIDSDLGDRLALNTPVSSLMELANELTAFNASSEQELHVKHEALTNLLIMLSVYAPHVGEHLLEQLGLDTLTLDYPTVDESALVQDMITMVVQVNGKMRGKMDVAPNSDPEQLKEQARTMESVAKFITGEIKKEIVVPNKLVNIVVAG</sequence>
<dbReference type="InterPro" id="IPR025709">
    <property type="entry name" value="Leu_tRNA-synth_edit"/>
</dbReference>
<evidence type="ECO:0000313" key="15">
    <source>
        <dbReference type="EMBL" id="KRU22635.1"/>
    </source>
</evidence>
<dbReference type="InterPro" id="IPR001412">
    <property type="entry name" value="aa-tRNA-synth_I_CS"/>
</dbReference>
<dbReference type="SUPFAM" id="SSF50677">
    <property type="entry name" value="ValRS/IleRS/LeuRS editing domain"/>
    <property type="match status" value="1"/>
</dbReference>
<keyword evidence="16" id="KW-1185">Reference proteome</keyword>
<dbReference type="PRINTS" id="PR00985">
    <property type="entry name" value="TRNASYNTHLEU"/>
</dbReference>
<proteinExistence type="inferred from homology"/>
<dbReference type="EMBL" id="LNDJ01000062">
    <property type="protein sequence ID" value="KRU22635.1"/>
    <property type="molecule type" value="Genomic_DNA"/>
</dbReference>
<evidence type="ECO:0000256" key="5">
    <source>
        <dbReference type="ARBA" id="ARBA00022840"/>
    </source>
</evidence>
<dbReference type="RefSeq" id="WP_058024539.1">
    <property type="nucleotide sequence ID" value="NZ_LNDJ01000062.1"/>
</dbReference>
<dbReference type="Pfam" id="PF08264">
    <property type="entry name" value="Anticodon_1"/>
    <property type="match status" value="1"/>
</dbReference>
<reference evidence="15 16" key="1">
    <citation type="submission" date="2015-11" db="EMBL/GenBank/DDBJ databases">
        <title>Permanent draft genome of Psychrobacter piscatorii LQ58.</title>
        <authorList>
            <person name="Zhou M."/>
            <person name="Dong B."/>
            <person name="Liu Q."/>
        </authorList>
    </citation>
    <scope>NUCLEOTIDE SEQUENCE [LARGE SCALE GENOMIC DNA]</scope>
    <source>
        <strain evidence="15 16">LQ58</strain>
    </source>
</reference>
<dbReference type="GO" id="GO:0005829">
    <property type="term" value="C:cytosol"/>
    <property type="evidence" value="ECO:0007669"/>
    <property type="project" value="TreeGrafter"/>
</dbReference>
<name>A0A0T6DRW8_9GAMM</name>
<keyword evidence="6 9" id="KW-0648">Protein biosynthesis</keyword>
<evidence type="ECO:0000259" key="13">
    <source>
        <dbReference type="Pfam" id="PF09334"/>
    </source>
</evidence>
<feature type="short sequence motif" description="'KMSKS' region" evidence="9">
    <location>
        <begin position="646"/>
        <end position="650"/>
    </location>
</feature>
<comment type="catalytic activity">
    <reaction evidence="8 9">
        <text>tRNA(Leu) + L-leucine + ATP = L-leucyl-tRNA(Leu) + AMP + diphosphate</text>
        <dbReference type="Rhea" id="RHEA:11688"/>
        <dbReference type="Rhea" id="RHEA-COMP:9613"/>
        <dbReference type="Rhea" id="RHEA-COMP:9622"/>
        <dbReference type="ChEBI" id="CHEBI:30616"/>
        <dbReference type="ChEBI" id="CHEBI:33019"/>
        <dbReference type="ChEBI" id="CHEBI:57427"/>
        <dbReference type="ChEBI" id="CHEBI:78442"/>
        <dbReference type="ChEBI" id="CHEBI:78494"/>
        <dbReference type="ChEBI" id="CHEBI:456215"/>
        <dbReference type="EC" id="6.1.1.4"/>
    </reaction>
</comment>
<evidence type="ECO:0000256" key="7">
    <source>
        <dbReference type="ARBA" id="ARBA00023146"/>
    </source>
</evidence>
<dbReference type="PROSITE" id="PS00178">
    <property type="entry name" value="AA_TRNA_LIGASE_I"/>
    <property type="match status" value="1"/>
</dbReference>
<dbReference type="InterPro" id="IPR009080">
    <property type="entry name" value="tRNAsynth_Ia_anticodon-bd"/>
</dbReference>
<dbReference type="InterPro" id="IPR015413">
    <property type="entry name" value="Methionyl/Leucyl_tRNA_Synth"/>
</dbReference>
<dbReference type="GO" id="GO:0004823">
    <property type="term" value="F:leucine-tRNA ligase activity"/>
    <property type="evidence" value="ECO:0007669"/>
    <property type="project" value="UniProtKB-UniRule"/>
</dbReference>
<dbReference type="FunFam" id="3.40.50.620:FF:000003">
    <property type="entry name" value="Leucine--tRNA ligase"/>
    <property type="match status" value="1"/>
</dbReference>
<comment type="similarity">
    <text evidence="1 9 10">Belongs to the class-I aminoacyl-tRNA synthetase family.</text>
</comment>
<dbReference type="AlphaFoldDB" id="A0A0T6DRW8"/>
<dbReference type="PANTHER" id="PTHR43740">
    <property type="entry name" value="LEUCYL-TRNA SYNTHETASE"/>
    <property type="match status" value="1"/>
</dbReference>
<dbReference type="Gene3D" id="3.40.50.620">
    <property type="entry name" value="HUPs"/>
    <property type="match status" value="2"/>
</dbReference>
<protein>
    <recommendedName>
        <fullName evidence="9">Leucine--tRNA ligase</fullName>
        <ecNumber evidence="9">6.1.1.4</ecNumber>
    </recommendedName>
    <alternativeName>
        <fullName evidence="9">Leucyl-tRNA synthetase</fullName>
        <shortName evidence="9">LeuRS</shortName>
    </alternativeName>
</protein>
<dbReference type="STRING" id="554343.AS194_07760"/>
<dbReference type="GO" id="GO:0002161">
    <property type="term" value="F:aminoacyl-tRNA deacylase activity"/>
    <property type="evidence" value="ECO:0007669"/>
    <property type="project" value="InterPro"/>
</dbReference>
<dbReference type="Proteomes" id="UP000051202">
    <property type="component" value="Unassembled WGS sequence"/>
</dbReference>
<keyword evidence="7 9" id="KW-0030">Aminoacyl-tRNA synthetase</keyword>
<keyword evidence="2 9" id="KW-0963">Cytoplasm</keyword>
<feature type="domain" description="Leucyl-tRNA synthetase editing" evidence="14">
    <location>
        <begin position="233"/>
        <end position="427"/>
    </location>
</feature>
<evidence type="ECO:0000259" key="14">
    <source>
        <dbReference type="Pfam" id="PF13603"/>
    </source>
</evidence>
<dbReference type="GO" id="GO:0005524">
    <property type="term" value="F:ATP binding"/>
    <property type="evidence" value="ECO:0007669"/>
    <property type="project" value="UniProtKB-UniRule"/>
</dbReference>
<dbReference type="Gene3D" id="3.10.20.590">
    <property type="match status" value="1"/>
</dbReference>
<feature type="domain" description="Methionyl/Valyl/Leucyl/Isoleucyl-tRNA synthetase anticodon-binding" evidence="12">
    <location>
        <begin position="736"/>
        <end position="856"/>
    </location>
</feature>
<organism evidence="15 16">
    <name type="scientific">Psychrobacter piscatorii</name>
    <dbReference type="NCBI Taxonomy" id="554343"/>
    <lineage>
        <taxon>Bacteria</taxon>
        <taxon>Pseudomonadati</taxon>
        <taxon>Pseudomonadota</taxon>
        <taxon>Gammaproteobacteria</taxon>
        <taxon>Moraxellales</taxon>
        <taxon>Moraxellaceae</taxon>
        <taxon>Psychrobacter</taxon>
    </lineage>
</organism>
<dbReference type="FunFam" id="3.40.50.620:FF:000124">
    <property type="entry name" value="Leucine--tRNA ligase"/>
    <property type="match status" value="1"/>
</dbReference>
<accession>A0A0T6DRW8</accession>
<dbReference type="GO" id="GO:0006429">
    <property type="term" value="P:leucyl-tRNA aminoacylation"/>
    <property type="evidence" value="ECO:0007669"/>
    <property type="project" value="UniProtKB-UniRule"/>
</dbReference>
<evidence type="ECO:0000256" key="6">
    <source>
        <dbReference type="ARBA" id="ARBA00022917"/>
    </source>
</evidence>
<keyword evidence="3 9" id="KW-0436">Ligase</keyword>
<evidence type="ECO:0000256" key="3">
    <source>
        <dbReference type="ARBA" id="ARBA00022598"/>
    </source>
</evidence>
<dbReference type="EC" id="6.1.1.4" evidence="9"/>
<evidence type="ECO:0000313" key="16">
    <source>
        <dbReference type="Proteomes" id="UP000051202"/>
    </source>
</evidence>
<dbReference type="SUPFAM" id="SSF47323">
    <property type="entry name" value="Anticodon-binding domain of a subclass of class I aminoacyl-tRNA synthetases"/>
    <property type="match status" value="1"/>
</dbReference>
<evidence type="ECO:0000256" key="4">
    <source>
        <dbReference type="ARBA" id="ARBA00022741"/>
    </source>
</evidence>
<feature type="domain" description="Methionyl/Leucyl tRNA synthetase" evidence="13">
    <location>
        <begin position="51"/>
        <end position="182"/>
    </location>
</feature>
<dbReference type="PANTHER" id="PTHR43740:SF2">
    <property type="entry name" value="LEUCINE--TRNA LIGASE, MITOCHONDRIAL"/>
    <property type="match status" value="1"/>
</dbReference>
<dbReference type="Gene3D" id="1.10.730.10">
    <property type="entry name" value="Isoleucyl-tRNA Synthetase, Domain 1"/>
    <property type="match status" value="1"/>
</dbReference>
<dbReference type="SUPFAM" id="SSF52374">
    <property type="entry name" value="Nucleotidylyl transferase"/>
    <property type="match status" value="1"/>
</dbReference>
<evidence type="ECO:0000259" key="11">
    <source>
        <dbReference type="Pfam" id="PF00133"/>
    </source>
</evidence>